<sequence>MRTKLCLLLVASSLSACAQTGEIPAARGVSAVNEPVLSRAAFTYDLSAPAGVLPPQEVARLDSWFRTLNLGYGDSIYVDGPYADSVRGQVAQIAGAYGMAVLPSAPVLTGAIGEGAVRVIVSRTRAEVPGCPLWNPAPSFNYSNTSTPNYGCAVNSNMAAMVANPEDLFHGRDSGGLGDTQTASKAVEYYRTAPPTGKKGLQDVNTKEGK</sequence>
<dbReference type="RefSeq" id="WP_166094971.1">
    <property type="nucleotide sequence ID" value="NZ_CP049871.1"/>
</dbReference>
<dbReference type="Proteomes" id="UP000502502">
    <property type="component" value="Chromosome"/>
</dbReference>
<dbReference type="AlphaFoldDB" id="A0A6G7ZPG3"/>
<dbReference type="InterPro" id="IPR019027">
    <property type="entry name" value="Pilus_biogenesis_CpaD-related"/>
</dbReference>
<evidence type="ECO:0000313" key="4">
    <source>
        <dbReference type="Proteomes" id="UP000502502"/>
    </source>
</evidence>
<keyword evidence="2" id="KW-0732">Signal</keyword>
<dbReference type="KEGG" id="ssin:G7078_08350"/>
<accession>A0A6G7ZPG3</accession>
<gene>
    <name evidence="3" type="ORF">G7078_08350</name>
</gene>
<protein>
    <recommendedName>
        <fullName evidence="5">Pilus assembly protein CpaD</fullName>
    </recommendedName>
</protein>
<dbReference type="EMBL" id="CP049871">
    <property type="protein sequence ID" value="QIL02790.1"/>
    <property type="molecule type" value="Genomic_DNA"/>
</dbReference>
<dbReference type="Pfam" id="PF09476">
    <property type="entry name" value="Pilus_CpaD"/>
    <property type="match status" value="1"/>
</dbReference>
<evidence type="ECO:0000256" key="1">
    <source>
        <dbReference type="SAM" id="MobiDB-lite"/>
    </source>
</evidence>
<reference evidence="3 4" key="1">
    <citation type="submission" date="2020-03" db="EMBL/GenBank/DDBJ databases">
        <title>Sphingomonas sp. nov., isolated from fish.</title>
        <authorList>
            <person name="Hyun D.-W."/>
            <person name="Bae J.-W."/>
        </authorList>
    </citation>
    <scope>NUCLEOTIDE SEQUENCE [LARGE SCALE GENOMIC DNA]</scope>
    <source>
        <strain evidence="3 4">HDW15C</strain>
    </source>
</reference>
<feature type="signal peptide" evidence="2">
    <location>
        <begin position="1"/>
        <end position="18"/>
    </location>
</feature>
<evidence type="ECO:0000256" key="2">
    <source>
        <dbReference type="SAM" id="SignalP"/>
    </source>
</evidence>
<dbReference type="PROSITE" id="PS51257">
    <property type="entry name" value="PROKAR_LIPOPROTEIN"/>
    <property type="match status" value="1"/>
</dbReference>
<proteinExistence type="predicted"/>
<evidence type="ECO:0000313" key="3">
    <source>
        <dbReference type="EMBL" id="QIL02790.1"/>
    </source>
</evidence>
<feature type="region of interest" description="Disordered" evidence="1">
    <location>
        <begin position="173"/>
        <end position="210"/>
    </location>
</feature>
<keyword evidence="4" id="KW-1185">Reference proteome</keyword>
<feature type="chain" id="PRO_5026191081" description="Pilus assembly protein CpaD" evidence="2">
    <location>
        <begin position="19"/>
        <end position="210"/>
    </location>
</feature>
<name>A0A6G7ZPG3_9SPHN</name>
<organism evidence="3 4">
    <name type="scientific">Sphingomonas sinipercae</name>
    <dbReference type="NCBI Taxonomy" id="2714944"/>
    <lineage>
        <taxon>Bacteria</taxon>
        <taxon>Pseudomonadati</taxon>
        <taxon>Pseudomonadota</taxon>
        <taxon>Alphaproteobacteria</taxon>
        <taxon>Sphingomonadales</taxon>
        <taxon>Sphingomonadaceae</taxon>
        <taxon>Sphingomonas</taxon>
    </lineage>
</organism>
<evidence type="ECO:0008006" key="5">
    <source>
        <dbReference type="Google" id="ProtNLM"/>
    </source>
</evidence>